<accession>A0A8J0T130</accession>
<evidence type="ECO:0000256" key="1">
    <source>
        <dbReference type="SAM" id="Phobius"/>
    </source>
</evidence>
<dbReference type="GeneID" id="100489674"/>
<dbReference type="AGR" id="Xenbase:XB-GENE-29079831"/>
<protein>
    <submittedName>
        <fullName evidence="4">Uncharacterized protein LOC100489674</fullName>
    </submittedName>
</protein>
<keyword evidence="1" id="KW-0812">Transmembrane</keyword>
<proteinExistence type="predicted"/>
<feature type="signal peptide" evidence="2">
    <location>
        <begin position="1"/>
        <end position="23"/>
    </location>
</feature>
<evidence type="ECO:0000313" key="5">
    <source>
        <dbReference type="Xenbase" id="XB-GENE-29079831"/>
    </source>
</evidence>
<dbReference type="GO" id="GO:0007342">
    <property type="term" value="P:fusion of sperm to egg plasma membrane involved in single fertilization"/>
    <property type="evidence" value="ECO:0007669"/>
    <property type="project" value="InterPro"/>
</dbReference>
<keyword evidence="2" id="KW-0732">Signal</keyword>
<keyword evidence="1" id="KW-0472">Membrane</keyword>
<dbReference type="GO" id="GO:0005102">
    <property type="term" value="F:signaling receptor binding"/>
    <property type="evidence" value="ECO:0007669"/>
    <property type="project" value="InterPro"/>
</dbReference>
<dbReference type="KEGG" id="xtr:100489674"/>
<evidence type="ECO:0000313" key="3">
    <source>
        <dbReference type="Proteomes" id="UP000008143"/>
    </source>
</evidence>
<keyword evidence="1" id="KW-1133">Transmembrane helix</keyword>
<feature type="chain" id="PRO_5035196765" evidence="2">
    <location>
        <begin position="24"/>
        <end position="417"/>
    </location>
</feature>
<reference evidence="4" key="1">
    <citation type="submission" date="2025-08" db="UniProtKB">
        <authorList>
            <consortium name="RefSeq"/>
        </authorList>
    </citation>
    <scope>IDENTIFICATION</scope>
    <source>
        <strain evidence="4">Nigerian</strain>
        <tissue evidence="4">Liver and blood</tissue>
    </source>
</reference>
<dbReference type="GO" id="GO:0035036">
    <property type="term" value="P:sperm-egg recognition"/>
    <property type="evidence" value="ECO:0007669"/>
    <property type="project" value="InterPro"/>
</dbReference>
<keyword evidence="3" id="KW-1185">Reference proteome</keyword>
<dbReference type="PANTHER" id="PTHR35540">
    <property type="entry name" value="IZUMO SPERM-EGG FUSION PROTEIN 1"/>
    <property type="match status" value="1"/>
</dbReference>
<sequence>MIFLSKTFLFCILLYLLTVNVLPASSCLSCEPSTKEIENKFLYFAEDLYWRKRENFYAIRNFIQEFADLVKTRYQQKTIDRFGMEMLFSEYKRKLTKIQNKLEKEFNDDKTALNIVEDLTPSFKELAQSVEEIFTSFEDRKCPNKKEDNCGILLDKVTNCDTCKEELMVCAGGSDTHCIDLINKCPLCHCNKGKCSDLRTKEPCTPCEGYSNCVQKILPCETREIQVEEEADLNFDCSVAFHHEIHDEMEYILEKKQHSTVIPIQTFSQPKYVKYLADFKDVGDYSCTARSRITRFPISKVDFKVEVVNTTRPTEASRETLPPYEPPAPDRDLTLYIAVAVLIICTLLVIALIVCLIFYIRWDSKTFMDYDVEQQKNAQADMIRMTGLRVLKTEKIPTEDTFSPSVLRQNLEMVAEK</sequence>
<organism evidence="3 4">
    <name type="scientific">Xenopus tropicalis</name>
    <name type="common">Western clawed frog</name>
    <name type="synonym">Silurana tropicalis</name>
    <dbReference type="NCBI Taxonomy" id="8364"/>
    <lineage>
        <taxon>Eukaryota</taxon>
        <taxon>Metazoa</taxon>
        <taxon>Chordata</taxon>
        <taxon>Craniata</taxon>
        <taxon>Vertebrata</taxon>
        <taxon>Euteleostomi</taxon>
        <taxon>Amphibia</taxon>
        <taxon>Batrachia</taxon>
        <taxon>Anura</taxon>
        <taxon>Pipoidea</taxon>
        <taxon>Pipidae</taxon>
        <taxon>Xenopodinae</taxon>
        <taxon>Xenopus</taxon>
        <taxon>Silurana</taxon>
    </lineage>
</organism>
<dbReference type="GO" id="GO:0016020">
    <property type="term" value="C:membrane"/>
    <property type="evidence" value="ECO:0007669"/>
    <property type="project" value="InterPro"/>
</dbReference>
<evidence type="ECO:0000256" key="2">
    <source>
        <dbReference type="SAM" id="SignalP"/>
    </source>
</evidence>
<feature type="transmembrane region" description="Helical" evidence="1">
    <location>
        <begin position="333"/>
        <end position="360"/>
    </location>
</feature>
<dbReference type="Proteomes" id="UP000008143">
    <property type="component" value="Chromosome 5"/>
</dbReference>
<gene>
    <name evidence="4 5" type="primary">LOC100489674</name>
</gene>
<evidence type="ECO:0000313" key="4">
    <source>
        <dbReference type="RefSeq" id="XP_017949744.2"/>
    </source>
</evidence>
<dbReference type="InterPro" id="IPR032700">
    <property type="entry name" value="IZUMO1"/>
</dbReference>
<name>A0A8J0T130_XENTR</name>
<dbReference type="Xenbase" id="XB-GENE-29079831">
    <property type="gene designation" value="LOC100489674"/>
</dbReference>
<dbReference type="OMA" id="KNAQADM"/>
<dbReference type="OrthoDB" id="9913506at2759"/>
<dbReference type="PANTHER" id="PTHR35540:SF1">
    <property type="entry name" value="IZUMO SPERM-EGG FUSION PROTEIN 1"/>
    <property type="match status" value="1"/>
</dbReference>
<dbReference type="RefSeq" id="XP_017949744.2">
    <property type="nucleotide sequence ID" value="XM_018094255.2"/>
</dbReference>
<dbReference type="AlphaFoldDB" id="A0A8J0T130"/>